<keyword evidence="4" id="KW-0560">Oxidoreductase</keyword>
<dbReference type="Proteomes" id="UP000275199">
    <property type="component" value="Unassembled WGS sequence"/>
</dbReference>
<reference evidence="7 8" key="1">
    <citation type="submission" date="2018-11" db="EMBL/GenBank/DDBJ databases">
        <authorList>
            <person name="Jang G.I."/>
            <person name="Hwang C.Y."/>
        </authorList>
    </citation>
    <scope>NUCLEOTIDE SEQUENCE [LARGE SCALE GENOMIC DNA]</scope>
    <source>
        <strain evidence="7 8">SSM26</strain>
    </source>
</reference>
<evidence type="ECO:0000256" key="5">
    <source>
        <dbReference type="ARBA" id="ARBA00037941"/>
    </source>
</evidence>
<comment type="similarity">
    <text evidence="5">Belongs to the L2HGDH family.</text>
</comment>
<evidence type="ECO:0000256" key="1">
    <source>
        <dbReference type="ARBA" id="ARBA00001974"/>
    </source>
</evidence>
<feature type="domain" description="FAD dependent oxidoreductase" evidence="6">
    <location>
        <begin position="6"/>
        <end position="362"/>
    </location>
</feature>
<sequence>MTTDFDLIVIGAGVVGLALAQHMARAGRSVLVLEQEDWIGQHSSSRNSEVIHAGIYYPPGSLKARLCVAGRDLLYAWCKQYAVPHRRIGKLLVAVTPEEIPALERLQANAAASGVALRWLDAAQVRAMEPEVRAVAGLFSAQTGIVDSHVLMQSFEAALQSAGGSLICRSQVQRIVPCGAGLAVEGMSGSDPFRLTARQVVNAAGLFAQQLQQSVTGVRQVPPVHWCQGRYFAYAGSSPFRHLVYPMPEVNTAGLGVHATLDMGGQLRFGPDVRYVDQLDYAVDEECRQPFAAAVQRYWPGCDPQRLQPAYAGVRAKLSGAGEPVMDFVLQDQTTHGVKGLISLFGIESPGLTASLALADQVGRMLDAS</sequence>
<comment type="cofactor">
    <cofactor evidence="1">
        <name>FAD</name>
        <dbReference type="ChEBI" id="CHEBI:57692"/>
    </cofactor>
</comment>
<organism evidence="7 8">
    <name type="scientific">Pseudomonas neustonica</name>
    <dbReference type="NCBI Taxonomy" id="2487346"/>
    <lineage>
        <taxon>Bacteria</taxon>
        <taxon>Pseudomonadati</taxon>
        <taxon>Pseudomonadota</taxon>
        <taxon>Gammaproteobacteria</taxon>
        <taxon>Pseudomonadales</taxon>
        <taxon>Pseudomonadaceae</taxon>
        <taxon>Pseudomonas</taxon>
    </lineage>
</organism>
<gene>
    <name evidence="7" type="ORF">EF096_09265</name>
</gene>
<dbReference type="SUPFAM" id="SSF51905">
    <property type="entry name" value="FAD/NAD(P)-binding domain"/>
    <property type="match status" value="1"/>
</dbReference>
<dbReference type="PANTHER" id="PTHR43104">
    <property type="entry name" value="L-2-HYDROXYGLUTARATE DEHYDROGENASE, MITOCHONDRIAL"/>
    <property type="match status" value="1"/>
</dbReference>
<evidence type="ECO:0000256" key="2">
    <source>
        <dbReference type="ARBA" id="ARBA00022630"/>
    </source>
</evidence>
<evidence type="ECO:0000313" key="7">
    <source>
        <dbReference type="EMBL" id="ROZ84830.1"/>
    </source>
</evidence>
<dbReference type="InterPro" id="IPR006076">
    <property type="entry name" value="FAD-dep_OxRdtase"/>
</dbReference>
<dbReference type="Gene3D" id="3.30.9.10">
    <property type="entry name" value="D-Amino Acid Oxidase, subunit A, domain 2"/>
    <property type="match status" value="1"/>
</dbReference>
<name>A0ABX9XID1_9PSED</name>
<evidence type="ECO:0000256" key="4">
    <source>
        <dbReference type="ARBA" id="ARBA00023002"/>
    </source>
</evidence>
<dbReference type="RefSeq" id="WP_123889341.1">
    <property type="nucleotide sequence ID" value="NZ_JBPYCX010000004.1"/>
</dbReference>
<dbReference type="InterPro" id="IPR036188">
    <property type="entry name" value="FAD/NAD-bd_sf"/>
</dbReference>
<dbReference type="EMBL" id="RKKU01000009">
    <property type="protein sequence ID" value="ROZ84830.1"/>
    <property type="molecule type" value="Genomic_DNA"/>
</dbReference>
<proteinExistence type="inferred from homology"/>
<comment type="caution">
    <text evidence="7">The sequence shown here is derived from an EMBL/GenBank/DDBJ whole genome shotgun (WGS) entry which is preliminary data.</text>
</comment>
<dbReference type="Gene3D" id="3.50.50.60">
    <property type="entry name" value="FAD/NAD(P)-binding domain"/>
    <property type="match status" value="1"/>
</dbReference>
<evidence type="ECO:0000256" key="3">
    <source>
        <dbReference type="ARBA" id="ARBA00022827"/>
    </source>
</evidence>
<accession>A0ABX9XID1</accession>
<protein>
    <submittedName>
        <fullName evidence="7">NAD(P)/FAD-dependent oxidoreductase</fullName>
    </submittedName>
</protein>
<dbReference type="Pfam" id="PF01266">
    <property type="entry name" value="DAO"/>
    <property type="match status" value="1"/>
</dbReference>
<evidence type="ECO:0000259" key="6">
    <source>
        <dbReference type="Pfam" id="PF01266"/>
    </source>
</evidence>
<keyword evidence="2" id="KW-0285">Flavoprotein</keyword>
<keyword evidence="8" id="KW-1185">Reference proteome</keyword>
<keyword evidence="3" id="KW-0274">FAD</keyword>
<evidence type="ECO:0000313" key="8">
    <source>
        <dbReference type="Proteomes" id="UP000275199"/>
    </source>
</evidence>
<dbReference type="PANTHER" id="PTHR43104:SF4">
    <property type="entry name" value="L-2-HYDROXYGLUTARATE DEHYDROGENASE, MITOCHONDRIAL"/>
    <property type="match status" value="1"/>
</dbReference>